<gene>
    <name evidence="6" type="ORF">QWZ14_18755</name>
</gene>
<dbReference type="InterPro" id="IPR036188">
    <property type="entry name" value="FAD/NAD-bd_sf"/>
</dbReference>
<keyword evidence="2" id="KW-0274">FAD</keyword>
<dbReference type="Pfam" id="PF07992">
    <property type="entry name" value="Pyr_redox_2"/>
    <property type="match status" value="1"/>
</dbReference>
<evidence type="ECO:0000256" key="4">
    <source>
        <dbReference type="ARBA" id="ARBA00023002"/>
    </source>
</evidence>
<accession>A0ABT8A9C9</accession>
<dbReference type="RefSeq" id="WP_290318340.1">
    <property type="nucleotide sequence ID" value="NZ_JAUFPN010000173.1"/>
</dbReference>
<evidence type="ECO:0000313" key="7">
    <source>
        <dbReference type="Proteomes" id="UP001529369"/>
    </source>
</evidence>
<protein>
    <submittedName>
        <fullName evidence="6">NAD(P)/FAD-dependent oxidoreductase</fullName>
        <ecNumber evidence="6">1.14.13.-</ecNumber>
    </submittedName>
</protein>
<dbReference type="Gene3D" id="3.50.50.60">
    <property type="entry name" value="FAD/NAD(P)-binding domain"/>
    <property type="match status" value="2"/>
</dbReference>
<dbReference type="PANTHER" id="PTHR43098:SF5">
    <property type="entry name" value="DUAL-FUNCTIONAL MONOOXYGENASE_METHYLTRANSFERASE PSOF"/>
    <property type="match status" value="1"/>
</dbReference>
<dbReference type="PANTHER" id="PTHR43098">
    <property type="entry name" value="L-ORNITHINE N(5)-MONOOXYGENASE-RELATED"/>
    <property type="match status" value="1"/>
</dbReference>
<dbReference type="InterPro" id="IPR050775">
    <property type="entry name" value="FAD-binding_Monooxygenases"/>
</dbReference>
<dbReference type="SUPFAM" id="SSF51905">
    <property type="entry name" value="FAD/NAD(P)-binding domain"/>
    <property type="match status" value="2"/>
</dbReference>
<dbReference type="Proteomes" id="UP001529369">
    <property type="component" value="Unassembled WGS sequence"/>
</dbReference>
<sequence length="548" mass="61567">MPDTVTTLDRPTKTVTRTTDAIVIGAGIAGMYQLYRLRQLGLSVQVFEAGSGVGGTWFWNRYPGARFDSESYTYGYAFDDALLAEWNWGEHFAAQPETLRYLNHVADRFDLRRDIQFDSRVAGADWDEAERRWTVTLDSGERFDCRFLITALGPLSASTMPRLPGIDDFQGQSFHTSKWPHEPVDFAGKRVAVIGTGATGVQVIQTIAPLVGSLTVFQRTPNWATPLLNAEITEAEQAKIKAGYPAMFELLRQTPGCYIHQADPRGTFEVSAEEREAFWEELYAKPGFAIWMANFRDMLTDPKANALFSEFVARKIRQRVKDPEVAEMLIPKCHGFGTRRVPQETHYYEAYNLPHVSLVDIKATPIERITASGIRTSDAEREFDMIIYATGFDAVTGSFDRVRFTGTDGLTLKEKWQDGTQTYLGLMSHGFPNMLTLVGPHNASTRCNIPRCIEQNVEWVAELMRYAQEKGITRIETTPAAEADWSRHVEELAGGLLYTLVDSWMTGINRNVEGRTTRRVLQYQGGAPAYREHCDAVAKAGYTGMTLS</sequence>
<dbReference type="InterPro" id="IPR023753">
    <property type="entry name" value="FAD/NAD-binding_dom"/>
</dbReference>
<evidence type="ECO:0000313" key="6">
    <source>
        <dbReference type="EMBL" id="MDN3566417.1"/>
    </source>
</evidence>
<dbReference type="PRINTS" id="PR00411">
    <property type="entry name" value="PNDRDTASEI"/>
</dbReference>
<keyword evidence="4 6" id="KW-0560">Oxidoreductase</keyword>
<evidence type="ECO:0000256" key="2">
    <source>
        <dbReference type="ARBA" id="ARBA00022827"/>
    </source>
</evidence>
<keyword evidence="3" id="KW-0521">NADP</keyword>
<evidence type="ECO:0000256" key="1">
    <source>
        <dbReference type="ARBA" id="ARBA00022630"/>
    </source>
</evidence>
<name>A0ABT8A9C9_9PROT</name>
<keyword evidence="1" id="KW-0285">Flavoprotein</keyword>
<organism evidence="6 7">
    <name type="scientific">Paeniroseomonas aquatica</name>
    <dbReference type="NCBI Taxonomy" id="373043"/>
    <lineage>
        <taxon>Bacteria</taxon>
        <taxon>Pseudomonadati</taxon>
        <taxon>Pseudomonadota</taxon>
        <taxon>Alphaproteobacteria</taxon>
        <taxon>Acetobacterales</taxon>
        <taxon>Acetobacteraceae</taxon>
        <taxon>Paeniroseomonas</taxon>
    </lineage>
</organism>
<evidence type="ECO:0000256" key="3">
    <source>
        <dbReference type="ARBA" id="ARBA00022857"/>
    </source>
</evidence>
<dbReference type="GO" id="GO:0016491">
    <property type="term" value="F:oxidoreductase activity"/>
    <property type="evidence" value="ECO:0007669"/>
    <property type="project" value="UniProtKB-KW"/>
</dbReference>
<dbReference type="EC" id="1.14.13.-" evidence="6"/>
<dbReference type="EMBL" id="JAUFPN010000173">
    <property type="protein sequence ID" value="MDN3566417.1"/>
    <property type="molecule type" value="Genomic_DNA"/>
</dbReference>
<comment type="caution">
    <text evidence="6">The sequence shown here is derived from an EMBL/GenBank/DDBJ whole genome shotgun (WGS) entry which is preliminary data.</text>
</comment>
<keyword evidence="7" id="KW-1185">Reference proteome</keyword>
<feature type="domain" description="FAD/NAD(P)-binding" evidence="5">
    <location>
        <begin position="20"/>
        <end position="241"/>
    </location>
</feature>
<evidence type="ECO:0000259" key="5">
    <source>
        <dbReference type="Pfam" id="PF07992"/>
    </source>
</evidence>
<reference evidence="7" key="1">
    <citation type="journal article" date="2019" name="Int. J. Syst. Evol. Microbiol.">
        <title>The Global Catalogue of Microorganisms (GCM) 10K type strain sequencing project: providing services to taxonomists for standard genome sequencing and annotation.</title>
        <authorList>
            <consortium name="The Broad Institute Genomics Platform"/>
            <consortium name="The Broad Institute Genome Sequencing Center for Infectious Disease"/>
            <person name="Wu L."/>
            <person name="Ma J."/>
        </authorList>
    </citation>
    <scope>NUCLEOTIDE SEQUENCE [LARGE SCALE GENOMIC DNA]</scope>
    <source>
        <strain evidence="7">CECT 7131</strain>
    </source>
</reference>
<proteinExistence type="predicted"/>